<dbReference type="RefSeq" id="XP_022506412.1">
    <property type="nucleotide sequence ID" value="XM_022661264.1"/>
</dbReference>
<evidence type="ECO:0000313" key="4">
    <source>
        <dbReference type="Proteomes" id="UP000077002"/>
    </source>
</evidence>
<dbReference type="InterPro" id="IPR029071">
    <property type="entry name" value="Ubiquitin-like_domsf"/>
</dbReference>
<protein>
    <recommendedName>
        <fullName evidence="2">BAG domain-containing protein</fullName>
    </recommendedName>
</protein>
<dbReference type="AlphaFoldDB" id="A0A177ET32"/>
<dbReference type="Proteomes" id="UP000077002">
    <property type="component" value="Unassembled WGS sequence"/>
</dbReference>
<evidence type="ECO:0000259" key="2">
    <source>
        <dbReference type="PROSITE" id="PS51035"/>
    </source>
</evidence>
<dbReference type="EMBL" id="LVKK01000156">
    <property type="protein sequence ID" value="OAG34460.1"/>
    <property type="molecule type" value="Genomic_DNA"/>
</dbReference>
<feature type="domain" description="BAG" evidence="2">
    <location>
        <begin position="392"/>
        <end position="455"/>
    </location>
</feature>
<dbReference type="Gene3D" id="1.20.58.120">
    <property type="entry name" value="BAG domain"/>
    <property type="match status" value="1"/>
</dbReference>
<reference evidence="3 4" key="1">
    <citation type="submission" date="2016-03" db="EMBL/GenBank/DDBJ databases">
        <title>Draft genome sequence of the Fonsecaea monophora CBS 269.37.</title>
        <authorList>
            <person name="Bombassaro A."/>
            <person name="Vinicius W.A."/>
            <person name="De Hoog S."/>
            <person name="Sun J."/>
            <person name="Souza E.M."/>
            <person name="Raittz R.T."/>
            <person name="Costa F."/>
            <person name="Leao A.C."/>
            <person name="Tadra-Sfeir M.Z."/>
            <person name="Baura V."/>
            <person name="Balsanelli E."/>
            <person name="Pedrosa F.O."/>
            <person name="Moreno L.F."/>
            <person name="Steffens M.B."/>
            <person name="Xi L."/>
            <person name="Bocca A.L."/>
            <person name="Felipe M.S."/>
            <person name="Teixeira M."/>
            <person name="Telles Filho F.Q."/>
            <person name="Azevedo C.M."/>
            <person name="Gomes R."/>
            <person name="Vicente V.A."/>
        </authorList>
    </citation>
    <scope>NUCLEOTIDE SEQUENCE [LARGE SCALE GENOMIC DNA]</scope>
    <source>
        <strain evidence="3 4">CBS 269.37</strain>
    </source>
</reference>
<keyword evidence="4" id="KW-1185">Reference proteome</keyword>
<dbReference type="InterPro" id="IPR036533">
    <property type="entry name" value="BAG_dom_sf"/>
</dbReference>
<dbReference type="GO" id="GO:0051087">
    <property type="term" value="F:protein-folding chaperone binding"/>
    <property type="evidence" value="ECO:0007669"/>
    <property type="project" value="InterPro"/>
</dbReference>
<dbReference type="SUPFAM" id="SSF54236">
    <property type="entry name" value="Ubiquitin-like"/>
    <property type="match status" value="1"/>
</dbReference>
<dbReference type="Pfam" id="PF02179">
    <property type="entry name" value="BAG"/>
    <property type="match status" value="1"/>
</dbReference>
<comment type="caution">
    <text evidence="3">The sequence shown here is derived from an EMBL/GenBank/DDBJ whole genome shotgun (WGS) entry which is preliminary data.</text>
</comment>
<dbReference type="GeneID" id="34606466"/>
<accession>A0A177ET32</accession>
<dbReference type="OrthoDB" id="417450at2759"/>
<feature type="compositionally biased region" description="Basic and acidic residues" evidence="1">
    <location>
        <begin position="323"/>
        <end position="344"/>
    </location>
</feature>
<dbReference type="Gene3D" id="3.10.20.90">
    <property type="entry name" value="Phosphatidylinositol 3-kinase Catalytic Subunit, Chain A, domain 1"/>
    <property type="match status" value="1"/>
</dbReference>
<gene>
    <name evidence="3" type="ORF">AYO21_11369</name>
</gene>
<dbReference type="SUPFAM" id="SSF63491">
    <property type="entry name" value="BAG domain"/>
    <property type="match status" value="1"/>
</dbReference>
<evidence type="ECO:0000256" key="1">
    <source>
        <dbReference type="SAM" id="MobiDB-lite"/>
    </source>
</evidence>
<dbReference type="PROSITE" id="PS51035">
    <property type="entry name" value="BAG"/>
    <property type="match status" value="1"/>
</dbReference>
<evidence type="ECO:0000313" key="3">
    <source>
        <dbReference type="EMBL" id="OAG34460.1"/>
    </source>
</evidence>
<feature type="region of interest" description="Disordered" evidence="1">
    <location>
        <begin position="262"/>
        <end position="375"/>
    </location>
</feature>
<sequence length="457" mass="51052">MRKNCPVCGRALRCIDCLGSDPTGLGSGFNDPSPGLLDQSKSFTVASSSLQTWSSDLVRNLNNLAQPILRHLPADFHNNVNLLLTEYSTASYTTLAALILSLVYLVARYLMSSYGSYVAYGGRSGGSPYTSNIVDPYTRNLSNHFEYIDADHGMLQEPHRHSVSRLHEVPIEDPDAPDVILVRYMASLFPVEFPPYSISEETAYVGQLREAVARYLQTDPRRVRLVYKKRDLKHDGWPLRKYNMKQNSEVAAIKTEAILDYSDRDSHSSGGEDVPEQNPRRRPRAASSVRHRSDENLPQQRPAASSSFLHPNGHVSSGTTSERQSRTNLRPEPDDRPVRREPSRTRGTSPRPSSTPTPIPTSLPAADPNSPLGKLQALSDNYHEQWLPLCRKFISNPPSSAQDREKEHRKLSESVMTHIILKADAIDVDSTEARGFRKGLLNEIQETMKKIDAVAKA</sequence>
<feature type="compositionally biased region" description="Polar residues" evidence="1">
    <location>
        <begin position="296"/>
        <end position="322"/>
    </location>
</feature>
<proteinExistence type="predicted"/>
<organism evidence="3 4">
    <name type="scientific">Fonsecaea monophora</name>
    <dbReference type="NCBI Taxonomy" id="254056"/>
    <lineage>
        <taxon>Eukaryota</taxon>
        <taxon>Fungi</taxon>
        <taxon>Dikarya</taxon>
        <taxon>Ascomycota</taxon>
        <taxon>Pezizomycotina</taxon>
        <taxon>Eurotiomycetes</taxon>
        <taxon>Chaetothyriomycetidae</taxon>
        <taxon>Chaetothyriales</taxon>
        <taxon>Herpotrichiellaceae</taxon>
        <taxon>Fonsecaea</taxon>
    </lineage>
</organism>
<name>A0A177ET32_9EURO</name>
<dbReference type="InterPro" id="IPR003103">
    <property type="entry name" value="BAG_domain"/>
</dbReference>